<dbReference type="EMBL" id="CAJHJF010003022">
    <property type="protein sequence ID" value="CAD6932518.1"/>
    <property type="molecule type" value="Genomic_DNA"/>
</dbReference>
<dbReference type="CDD" id="cd04275">
    <property type="entry name" value="ZnMc_pappalysin_like"/>
    <property type="match status" value="1"/>
</dbReference>
<keyword evidence="8" id="KW-1015">Disulfide bond</keyword>
<protein>
    <recommendedName>
        <fullName evidence="10">Peptidase M43 pregnancy-associated plasma-A domain-containing protein</fullName>
    </recommendedName>
</protein>
<evidence type="ECO:0000256" key="5">
    <source>
        <dbReference type="ARBA" id="ARBA00022801"/>
    </source>
</evidence>
<evidence type="ECO:0000256" key="8">
    <source>
        <dbReference type="ARBA" id="ARBA00023157"/>
    </source>
</evidence>
<dbReference type="SUPFAM" id="SSF55486">
    <property type="entry name" value="Metalloproteases ('zincins'), catalytic domain"/>
    <property type="match status" value="1"/>
</dbReference>
<dbReference type="GO" id="GO:0046872">
    <property type="term" value="F:metal ion binding"/>
    <property type="evidence" value="ECO:0007669"/>
    <property type="project" value="UniProtKB-KW"/>
</dbReference>
<gene>
    <name evidence="11" type="ORF">JKILLFL_G2164</name>
</gene>
<proteinExistence type="inferred from homology"/>
<evidence type="ECO:0000256" key="2">
    <source>
        <dbReference type="ARBA" id="ARBA00022670"/>
    </source>
</evidence>
<dbReference type="InterPro" id="IPR024079">
    <property type="entry name" value="MetalloPept_cat_dom_sf"/>
</dbReference>
<evidence type="ECO:0000256" key="9">
    <source>
        <dbReference type="SAM" id="SignalP"/>
    </source>
</evidence>
<sequence>MRFALTTAALALFALGASPTVSASPRAKLVCATNAHANQTLEAQLAPLIASQREQEGSHRAAPRVVQVQVHVISSGSKGNISSARIQRQMAVLNSDYSQANYRFKLASTSHTDKAAWYGTIQDETTPSGLDMKKALHRGGKADLNLYVTSLASGLLGYGTFPWFYNTAGNPEWIDGVVVHSRSLPTTSTAFAPYNGGRTATHEIGHWLGLYHPFQGETCASNPGDYVSDTPKQRDPTYGCPKSKNTCSSAGADSIHNFMDYSDDACMQKFTAGQVTRLHVVSSKYRGI</sequence>
<dbReference type="InterPro" id="IPR008754">
    <property type="entry name" value="Peptidase_M43"/>
</dbReference>
<keyword evidence="4 9" id="KW-0732">Signal</keyword>
<evidence type="ECO:0000259" key="10">
    <source>
        <dbReference type="Pfam" id="PF05572"/>
    </source>
</evidence>
<dbReference type="Proteomes" id="UP000836404">
    <property type="component" value="Unassembled WGS sequence"/>
</dbReference>
<evidence type="ECO:0000256" key="4">
    <source>
        <dbReference type="ARBA" id="ARBA00022729"/>
    </source>
</evidence>
<keyword evidence="12" id="KW-1185">Reference proteome</keyword>
<keyword evidence="2" id="KW-0645">Protease</keyword>
<evidence type="ECO:0000256" key="3">
    <source>
        <dbReference type="ARBA" id="ARBA00022723"/>
    </source>
</evidence>
<dbReference type="PANTHER" id="PTHR47466:SF1">
    <property type="entry name" value="METALLOPROTEASE MEP1 (AFU_ORTHOLOGUE AFUA_1G07730)-RELATED"/>
    <property type="match status" value="1"/>
</dbReference>
<evidence type="ECO:0000256" key="7">
    <source>
        <dbReference type="ARBA" id="ARBA00023049"/>
    </source>
</evidence>
<dbReference type="Pfam" id="PF05572">
    <property type="entry name" value="Peptidase_M43"/>
    <property type="match status" value="1"/>
</dbReference>
<organism evidence="11 12">
    <name type="scientific">Tilletia laevis</name>
    <dbReference type="NCBI Taxonomy" id="157183"/>
    <lineage>
        <taxon>Eukaryota</taxon>
        <taxon>Fungi</taxon>
        <taxon>Dikarya</taxon>
        <taxon>Basidiomycota</taxon>
        <taxon>Ustilaginomycotina</taxon>
        <taxon>Exobasidiomycetes</taxon>
        <taxon>Tilletiales</taxon>
        <taxon>Tilletiaceae</taxon>
        <taxon>Tilletia</taxon>
    </lineage>
</organism>
<comment type="caution">
    <text evidence="11">The sequence shown here is derived from an EMBL/GenBank/DDBJ whole genome shotgun (WGS) entry which is preliminary data.</text>
</comment>
<evidence type="ECO:0000313" key="12">
    <source>
        <dbReference type="Proteomes" id="UP000836404"/>
    </source>
</evidence>
<dbReference type="PANTHER" id="PTHR47466">
    <property type="match status" value="1"/>
</dbReference>
<keyword evidence="6" id="KW-0862">Zinc</keyword>
<dbReference type="GO" id="GO:0008237">
    <property type="term" value="F:metallopeptidase activity"/>
    <property type="evidence" value="ECO:0007669"/>
    <property type="project" value="UniProtKB-KW"/>
</dbReference>
<name>A0A9N8QG96_9BASI</name>
<feature type="signal peptide" evidence="9">
    <location>
        <begin position="1"/>
        <end position="23"/>
    </location>
</feature>
<reference evidence="11 12" key="1">
    <citation type="submission" date="2020-10" db="EMBL/GenBank/DDBJ databases">
        <authorList>
            <person name="Sedaghatjoo S."/>
        </authorList>
    </citation>
    <scope>NUCLEOTIDE SEQUENCE [LARGE SCALE GENOMIC DNA]</scope>
    <source>
        <strain evidence="11 12">LLFL</strain>
    </source>
</reference>
<dbReference type="Gene3D" id="3.40.390.10">
    <property type="entry name" value="Collagenase (Catalytic Domain)"/>
    <property type="match status" value="1"/>
</dbReference>
<keyword evidence="7" id="KW-0482">Metalloprotease</keyword>
<feature type="chain" id="PRO_5040193929" description="Peptidase M43 pregnancy-associated plasma-A domain-containing protein" evidence="9">
    <location>
        <begin position="24"/>
        <end position="288"/>
    </location>
</feature>
<evidence type="ECO:0000256" key="1">
    <source>
        <dbReference type="ARBA" id="ARBA00008721"/>
    </source>
</evidence>
<feature type="domain" description="Peptidase M43 pregnancy-associated plasma-A" evidence="10">
    <location>
        <begin position="144"/>
        <end position="279"/>
    </location>
</feature>
<dbReference type="GO" id="GO:0006508">
    <property type="term" value="P:proteolysis"/>
    <property type="evidence" value="ECO:0007669"/>
    <property type="project" value="UniProtKB-KW"/>
</dbReference>
<keyword evidence="5" id="KW-0378">Hydrolase</keyword>
<comment type="similarity">
    <text evidence="1">Belongs to the peptidase M43B family.</text>
</comment>
<evidence type="ECO:0000256" key="6">
    <source>
        <dbReference type="ARBA" id="ARBA00022833"/>
    </source>
</evidence>
<accession>A0A9N8QG96</accession>
<keyword evidence="3" id="KW-0479">Metal-binding</keyword>
<dbReference type="AlphaFoldDB" id="A0A9N8QG96"/>
<evidence type="ECO:0000313" key="11">
    <source>
        <dbReference type="EMBL" id="CAD6932518.1"/>
    </source>
</evidence>